<protein>
    <submittedName>
        <fullName evidence="3">Uncharacterized protein</fullName>
    </submittedName>
</protein>
<name>A0AAE4ZCA2_9BACT</name>
<dbReference type="Proteomes" id="UP000702544">
    <property type="component" value="Unassembled WGS sequence"/>
</dbReference>
<evidence type="ECO:0000313" key="4">
    <source>
        <dbReference type="Proteomes" id="UP000702544"/>
    </source>
</evidence>
<evidence type="ECO:0000313" key="3">
    <source>
        <dbReference type="EMBL" id="NIR76536.1"/>
    </source>
</evidence>
<feature type="region of interest" description="Disordered" evidence="1">
    <location>
        <begin position="1"/>
        <end position="22"/>
    </location>
</feature>
<sequence>MTDETQQPPVPKARVATRPGASELSEHRRRIYQRHLLVFLAVAVAVIAVDQITSPGIQWAHFPLVPLFLVFLLHTIGLLSRGYSVFELLIPPRSRPVKAVYTVPLDYELVRARQLHDGVNNVANAVRSDDPQLADGAVAAAGALLEALERLAASQRGRKYRTDGDDASLAPEVQDALEELDRLHRELLKFELLEGGAHVPLDSVKERADAVRQLAD</sequence>
<accession>A0AAE4ZCA2</accession>
<gene>
    <name evidence="3" type="ORF">GWO12_15760</name>
</gene>
<feature type="transmembrane region" description="Helical" evidence="2">
    <location>
        <begin position="59"/>
        <end position="79"/>
    </location>
</feature>
<keyword evidence="2" id="KW-0472">Membrane</keyword>
<keyword evidence="2" id="KW-1133">Transmembrane helix</keyword>
<feature type="transmembrane region" description="Helical" evidence="2">
    <location>
        <begin position="36"/>
        <end position="53"/>
    </location>
</feature>
<evidence type="ECO:0000256" key="1">
    <source>
        <dbReference type="SAM" id="MobiDB-lite"/>
    </source>
</evidence>
<keyword evidence="2" id="KW-0812">Transmembrane</keyword>
<comment type="caution">
    <text evidence="3">The sequence shown here is derived from an EMBL/GenBank/DDBJ whole genome shotgun (WGS) entry which is preliminary data.</text>
</comment>
<reference evidence="3 4" key="1">
    <citation type="submission" date="2020-01" db="EMBL/GenBank/DDBJ databases">
        <title>Genomes assembled from Gulf of Kutch pelagic sediment metagenomes.</title>
        <authorList>
            <person name="Chandrashekar M."/>
            <person name="Mahajan M.S."/>
            <person name="Dave K.J."/>
            <person name="Vatsa P."/>
            <person name="Nathani N.M."/>
        </authorList>
    </citation>
    <scope>NUCLEOTIDE SEQUENCE [LARGE SCALE GENOMIC DNA]</scope>
    <source>
        <strain evidence="3">KS3-K002</strain>
    </source>
</reference>
<evidence type="ECO:0000256" key="2">
    <source>
        <dbReference type="SAM" id="Phobius"/>
    </source>
</evidence>
<dbReference type="EMBL" id="JAACAK010000130">
    <property type="protein sequence ID" value="NIR76536.1"/>
    <property type="molecule type" value="Genomic_DNA"/>
</dbReference>
<proteinExistence type="predicted"/>
<organism evidence="3 4">
    <name type="scientific">Candidatus Kutchimonas denitrificans</name>
    <dbReference type="NCBI Taxonomy" id="3056748"/>
    <lineage>
        <taxon>Bacteria</taxon>
        <taxon>Pseudomonadati</taxon>
        <taxon>Gemmatimonadota</taxon>
        <taxon>Gemmatimonadia</taxon>
        <taxon>Candidatus Palauibacterales</taxon>
        <taxon>Candidatus Palauibacteraceae</taxon>
        <taxon>Candidatus Kutchimonas</taxon>
    </lineage>
</organism>
<dbReference type="AlphaFoldDB" id="A0AAE4ZCA2"/>